<dbReference type="InterPro" id="IPR000847">
    <property type="entry name" value="LysR_HTH_N"/>
</dbReference>
<protein>
    <submittedName>
        <fullName evidence="6">LysR family transcriptional regulator</fullName>
    </submittedName>
</protein>
<gene>
    <name evidence="6" type="ORF">JJJ17_18445</name>
</gene>
<dbReference type="PANTHER" id="PTHR30419">
    <property type="entry name" value="HTH-TYPE TRANSCRIPTIONAL REGULATOR YBHD"/>
    <property type="match status" value="1"/>
</dbReference>
<organism evidence="6 7">
    <name type="scientific">Paracoccus caeni</name>
    <dbReference type="NCBI Taxonomy" id="657651"/>
    <lineage>
        <taxon>Bacteria</taxon>
        <taxon>Pseudomonadati</taxon>
        <taxon>Pseudomonadota</taxon>
        <taxon>Alphaproteobacteria</taxon>
        <taxon>Rhodobacterales</taxon>
        <taxon>Paracoccaceae</taxon>
        <taxon>Paracoccus</taxon>
    </lineage>
</organism>
<name>A0A934SIV8_9RHOB</name>
<keyword evidence="3" id="KW-0238">DNA-binding</keyword>
<dbReference type="InterPro" id="IPR005119">
    <property type="entry name" value="LysR_subst-bd"/>
</dbReference>
<dbReference type="EMBL" id="JAEPRQ010000010">
    <property type="protein sequence ID" value="MBK4217916.1"/>
    <property type="molecule type" value="Genomic_DNA"/>
</dbReference>
<dbReference type="Gene3D" id="3.40.190.290">
    <property type="match status" value="1"/>
</dbReference>
<dbReference type="Gene3D" id="1.10.10.10">
    <property type="entry name" value="Winged helix-like DNA-binding domain superfamily/Winged helix DNA-binding domain"/>
    <property type="match status" value="1"/>
</dbReference>
<dbReference type="RefSeq" id="WP_200689116.1">
    <property type="nucleotide sequence ID" value="NZ_JAEPRQ010000010.1"/>
</dbReference>
<dbReference type="SUPFAM" id="SSF46785">
    <property type="entry name" value="Winged helix' DNA-binding domain"/>
    <property type="match status" value="1"/>
</dbReference>
<comment type="caution">
    <text evidence="6">The sequence shown here is derived from an EMBL/GenBank/DDBJ whole genome shotgun (WGS) entry which is preliminary data.</text>
</comment>
<keyword evidence="7" id="KW-1185">Reference proteome</keyword>
<accession>A0A934SIV8</accession>
<dbReference type="Proteomes" id="UP000640485">
    <property type="component" value="Unassembled WGS sequence"/>
</dbReference>
<dbReference type="PRINTS" id="PR00039">
    <property type="entry name" value="HTHLYSR"/>
</dbReference>
<keyword evidence="4" id="KW-0804">Transcription</keyword>
<dbReference type="InterPro" id="IPR036390">
    <property type="entry name" value="WH_DNA-bd_sf"/>
</dbReference>
<dbReference type="Pfam" id="PF03466">
    <property type="entry name" value="LysR_substrate"/>
    <property type="match status" value="1"/>
</dbReference>
<dbReference type="InterPro" id="IPR050950">
    <property type="entry name" value="HTH-type_LysR_regulators"/>
</dbReference>
<sequence>MQLGSLDKRINLSDYSVFLKERTMHVQALATNRINLKLLQTFMIVAENQSFREAADHVNRSQSAISTQIRQLEDQLGLPLFNRTTRSVKLTPEGAELLAYARRAVGEVEEGLRNILEAADLRRGRVTLACAPTIACTRLPAILAAFEKDYPGIRIIVHELKSVDLFQRIRDGDVDFGLGPVIGDGDLDFRTVLRESLYLFATPRFLPEKRDTINFDELADIPLVQFPTTTVMGKIIAATAKQRGITLNTRYECVQGQTLVALAQAGLGASIMTGTTIRSAPGSGMRRARIVTPSLSQDFAIITLKGKTLPPAAFGLAELIAEKMPPLE</sequence>
<dbReference type="InterPro" id="IPR036388">
    <property type="entry name" value="WH-like_DNA-bd_sf"/>
</dbReference>
<evidence type="ECO:0000256" key="1">
    <source>
        <dbReference type="ARBA" id="ARBA00009437"/>
    </source>
</evidence>
<reference evidence="6" key="1">
    <citation type="submission" date="2021-01" db="EMBL/GenBank/DDBJ databases">
        <title>Paracoccus amoyensis sp. nov., isolated from the surface seawater along the coast of Xiamen Island, China.</title>
        <authorList>
            <person name="Lyu L."/>
        </authorList>
    </citation>
    <scope>NUCLEOTIDE SEQUENCE</scope>
    <source>
        <strain evidence="6">MJ17</strain>
    </source>
</reference>
<evidence type="ECO:0000259" key="5">
    <source>
        <dbReference type="PROSITE" id="PS50931"/>
    </source>
</evidence>
<dbReference type="GO" id="GO:0003677">
    <property type="term" value="F:DNA binding"/>
    <property type="evidence" value="ECO:0007669"/>
    <property type="project" value="UniProtKB-KW"/>
</dbReference>
<dbReference type="SUPFAM" id="SSF53850">
    <property type="entry name" value="Periplasmic binding protein-like II"/>
    <property type="match status" value="1"/>
</dbReference>
<keyword evidence="2" id="KW-0805">Transcription regulation</keyword>
<dbReference type="GO" id="GO:0005829">
    <property type="term" value="C:cytosol"/>
    <property type="evidence" value="ECO:0007669"/>
    <property type="project" value="TreeGrafter"/>
</dbReference>
<feature type="domain" description="HTH lysR-type" evidence="5">
    <location>
        <begin position="34"/>
        <end position="91"/>
    </location>
</feature>
<evidence type="ECO:0000313" key="6">
    <source>
        <dbReference type="EMBL" id="MBK4217916.1"/>
    </source>
</evidence>
<dbReference type="Pfam" id="PF00126">
    <property type="entry name" value="HTH_1"/>
    <property type="match status" value="1"/>
</dbReference>
<proteinExistence type="inferred from homology"/>
<evidence type="ECO:0000256" key="2">
    <source>
        <dbReference type="ARBA" id="ARBA00023015"/>
    </source>
</evidence>
<dbReference type="GO" id="GO:0003700">
    <property type="term" value="F:DNA-binding transcription factor activity"/>
    <property type="evidence" value="ECO:0007669"/>
    <property type="project" value="InterPro"/>
</dbReference>
<dbReference type="PANTHER" id="PTHR30419:SF8">
    <property type="entry name" value="NITROGEN ASSIMILATION TRANSCRIPTIONAL ACTIVATOR-RELATED"/>
    <property type="match status" value="1"/>
</dbReference>
<evidence type="ECO:0000256" key="3">
    <source>
        <dbReference type="ARBA" id="ARBA00023125"/>
    </source>
</evidence>
<dbReference type="AlphaFoldDB" id="A0A934SIV8"/>
<dbReference type="FunFam" id="1.10.10.10:FF:000001">
    <property type="entry name" value="LysR family transcriptional regulator"/>
    <property type="match status" value="1"/>
</dbReference>
<evidence type="ECO:0000313" key="7">
    <source>
        <dbReference type="Proteomes" id="UP000640485"/>
    </source>
</evidence>
<comment type="similarity">
    <text evidence="1">Belongs to the LysR transcriptional regulatory family.</text>
</comment>
<evidence type="ECO:0000256" key="4">
    <source>
        <dbReference type="ARBA" id="ARBA00023163"/>
    </source>
</evidence>
<dbReference type="PROSITE" id="PS50931">
    <property type="entry name" value="HTH_LYSR"/>
    <property type="match status" value="1"/>
</dbReference>